<evidence type="ECO:0000259" key="1">
    <source>
        <dbReference type="Pfam" id="PF08906"/>
    </source>
</evidence>
<gene>
    <name evidence="2" type="ORF">QNI16_31050</name>
</gene>
<dbReference type="EMBL" id="JASJOS010000017">
    <property type="protein sequence ID" value="MDJ1484979.1"/>
    <property type="molecule type" value="Genomic_DNA"/>
</dbReference>
<sequence>MQLSWDDLTIDISAIDTSVLFHNWQWLIGKDKHVMMITSLGDAFLQDTKGYIFWLDVAQGQMHLIADSYDTFQLHLQKAVHIDEWFSPELISELKQQGLHLAPQQIYTHQTPVLLGGNSTLTNVKPADIKLHFQTMGLICQQVKNITTGTQVNGASLCDN</sequence>
<dbReference type="Proteomes" id="UP001241110">
    <property type="component" value="Unassembled WGS sequence"/>
</dbReference>
<protein>
    <submittedName>
        <fullName evidence="2">DUF1851 domain-containing protein</fullName>
    </submittedName>
</protein>
<dbReference type="RefSeq" id="WP_313986904.1">
    <property type="nucleotide sequence ID" value="NZ_JASJOS010000017.1"/>
</dbReference>
<dbReference type="AlphaFoldDB" id="A0AAE3U9D5"/>
<organism evidence="2 3">
    <name type="scientific">Xanthocytophaga flava</name>
    <dbReference type="NCBI Taxonomy" id="3048013"/>
    <lineage>
        <taxon>Bacteria</taxon>
        <taxon>Pseudomonadati</taxon>
        <taxon>Bacteroidota</taxon>
        <taxon>Cytophagia</taxon>
        <taxon>Cytophagales</taxon>
        <taxon>Rhodocytophagaceae</taxon>
        <taxon>Xanthocytophaga</taxon>
    </lineage>
</organism>
<accession>A0AAE3U9D5</accession>
<evidence type="ECO:0000313" key="2">
    <source>
        <dbReference type="EMBL" id="MDJ1484979.1"/>
    </source>
</evidence>
<feature type="domain" description="T6SS immunity protein Tdi1 C-terminal" evidence="1">
    <location>
        <begin position="66"/>
        <end position="134"/>
    </location>
</feature>
<comment type="caution">
    <text evidence="2">The sequence shown here is derived from an EMBL/GenBank/DDBJ whole genome shotgun (WGS) entry which is preliminary data.</text>
</comment>
<dbReference type="InterPro" id="IPR015002">
    <property type="entry name" value="T6SS_Tdi1_C"/>
</dbReference>
<dbReference type="Pfam" id="PF08906">
    <property type="entry name" value="T6SS_Tdi1_C"/>
    <property type="match status" value="1"/>
</dbReference>
<reference evidence="2" key="1">
    <citation type="submission" date="2023-05" db="EMBL/GenBank/DDBJ databases">
        <authorList>
            <person name="Zhang X."/>
        </authorList>
    </citation>
    <scope>NUCLEOTIDE SEQUENCE</scope>
    <source>
        <strain evidence="2">YF14B1</strain>
    </source>
</reference>
<proteinExistence type="predicted"/>
<evidence type="ECO:0000313" key="3">
    <source>
        <dbReference type="Proteomes" id="UP001241110"/>
    </source>
</evidence>
<name>A0AAE3U9D5_9BACT</name>